<protein>
    <submittedName>
        <fullName evidence="2">Uncharacterized protein</fullName>
    </submittedName>
</protein>
<geneLocation type="plasmid" evidence="2">
    <name>pKEF9</name>
</geneLocation>
<dbReference type="AlphaFoldDB" id="Q5W2Y8"/>
<feature type="compositionally biased region" description="Basic and acidic residues" evidence="1">
    <location>
        <begin position="1"/>
        <end position="14"/>
    </location>
</feature>
<keyword evidence="2" id="KW-0614">Plasmid</keyword>
<name>Q5W2Y8_SACIS</name>
<dbReference type="RefSeq" id="WP_011225123.1">
    <property type="nucleotide sequence ID" value="NC_006422.1"/>
</dbReference>
<proteinExistence type="predicted"/>
<accession>Q5W2Y8</accession>
<evidence type="ECO:0000313" key="2">
    <source>
        <dbReference type="EMBL" id="CAG38158.1"/>
    </source>
</evidence>
<feature type="region of interest" description="Disordered" evidence="1">
    <location>
        <begin position="1"/>
        <end position="21"/>
    </location>
</feature>
<organism evidence="2">
    <name type="scientific">Saccharolobus islandicus</name>
    <name type="common">Sulfolobus islandicus</name>
    <dbReference type="NCBI Taxonomy" id="43080"/>
    <lineage>
        <taxon>Archaea</taxon>
        <taxon>Thermoproteota</taxon>
        <taxon>Thermoprotei</taxon>
        <taxon>Sulfolobales</taxon>
        <taxon>Sulfolobaceae</taxon>
        <taxon>Saccharolobus</taxon>
    </lineage>
</organism>
<reference evidence="2" key="1">
    <citation type="journal article" date="2004" name="Archaea">
        <title>Genomic comparison of archaeal conjugative plasmids from Sulfolobus.</title>
        <authorList>
            <person name="Greve B."/>
            <person name="Jensen S."/>
            <person name="Bruegger K."/>
            <person name="Zillig W."/>
            <person name="Garrett R.A."/>
        </authorList>
    </citation>
    <scope>NUCLEOTIDE SEQUENCE [LARGE SCALE GENOMIC DNA]</scope>
    <source>
        <plasmid evidence="2">pKEF9</plasmid>
    </source>
</reference>
<sequence length="245" mass="28603">MSTEDTNNKDNNKKSDKKGRKGKSSIEDITELVYKGIRSVNVKLILDSYQKVLVKSLILSFHKIASDINQEAMLKFQSLAKGKIYDLDTLNQIKGDFKKWFSEYFKEKRKIITDTLGSVVSDTMSVFLLGIYDNFFANYKNYLLKKVEGEPSFPNIPYIFQVRERGFEVDYNKRIITLKLKPYRDVQLKFFYGSFDNISHIIKYKRGFLTINEGLNGSYYAHISYSKEKKVRKKKAQVKANEVKE</sequence>
<evidence type="ECO:0000256" key="1">
    <source>
        <dbReference type="SAM" id="MobiDB-lite"/>
    </source>
</evidence>
<dbReference type="EMBL" id="AJ748321">
    <property type="protein sequence ID" value="CAG38158.1"/>
    <property type="molecule type" value="Genomic_DNA"/>
</dbReference>